<dbReference type="InterPro" id="IPR004365">
    <property type="entry name" value="NA-bd_OB_tRNA"/>
</dbReference>
<dbReference type="EC" id="6.1.1.6" evidence="2"/>
<feature type="domain" description="OB" evidence="10">
    <location>
        <begin position="71"/>
        <end position="146"/>
    </location>
</feature>
<dbReference type="GO" id="GO:0005829">
    <property type="term" value="C:cytosol"/>
    <property type="evidence" value="ECO:0007669"/>
    <property type="project" value="TreeGrafter"/>
</dbReference>
<keyword evidence="5" id="KW-0547">Nucleotide-binding</keyword>
<keyword evidence="6" id="KW-0067">ATP-binding</keyword>
<proteinExistence type="inferred from homology"/>
<accession>A0A382ZHD2</accession>
<keyword evidence="8" id="KW-0030">Aminoacyl-tRNA synthetase</keyword>
<gene>
    <name evidence="11" type="ORF">METZ01_LOCUS447736</name>
</gene>
<evidence type="ECO:0000313" key="11">
    <source>
        <dbReference type="EMBL" id="SVD94882.1"/>
    </source>
</evidence>
<evidence type="ECO:0000256" key="6">
    <source>
        <dbReference type="ARBA" id="ARBA00022840"/>
    </source>
</evidence>
<dbReference type="SUPFAM" id="SSF55681">
    <property type="entry name" value="Class II aaRS and biotin synthetases"/>
    <property type="match status" value="1"/>
</dbReference>
<dbReference type="InterPro" id="IPR044136">
    <property type="entry name" value="Lys-tRNA-ligase_II_N"/>
</dbReference>
<dbReference type="GO" id="GO:0006430">
    <property type="term" value="P:lysyl-tRNA aminoacylation"/>
    <property type="evidence" value="ECO:0007669"/>
    <property type="project" value="TreeGrafter"/>
</dbReference>
<keyword evidence="7" id="KW-0648">Protein biosynthesis</keyword>
<dbReference type="GO" id="GO:0000049">
    <property type="term" value="F:tRNA binding"/>
    <property type="evidence" value="ECO:0007669"/>
    <property type="project" value="TreeGrafter"/>
</dbReference>
<evidence type="ECO:0000259" key="10">
    <source>
        <dbReference type="Pfam" id="PF01336"/>
    </source>
</evidence>
<evidence type="ECO:0000256" key="2">
    <source>
        <dbReference type="ARBA" id="ARBA00013166"/>
    </source>
</evidence>
<dbReference type="FunFam" id="2.40.50.140:FF:000024">
    <property type="entry name" value="Lysine--tRNA ligase"/>
    <property type="match status" value="1"/>
</dbReference>
<evidence type="ECO:0000256" key="7">
    <source>
        <dbReference type="ARBA" id="ARBA00022917"/>
    </source>
</evidence>
<protein>
    <recommendedName>
        <fullName evidence="2">lysine--tRNA ligase</fullName>
        <ecNumber evidence="2">6.1.1.6</ecNumber>
    </recommendedName>
</protein>
<dbReference type="PANTHER" id="PTHR42918:SF15">
    <property type="entry name" value="LYSINE--TRNA LIGASE, CHLOROPLASTIC_MITOCHONDRIAL"/>
    <property type="match status" value="1"/>
</dbReference>
<dbReference type="PANTHER" id="PTHR42918">
    <property type="entry name" value="LYSYL-TRNA SYNTHETASE"/>
    <property type="match status" value="1"/>
</dbReference>
<dbReference type="SUPFAM" id="SSF50249">
    <property type="entry name" value="Nucleic acid-binding proteins"/>
    <property type="match status" value="1"/>
</dbReference>
<comment type="catalytic activity">
    <reaction evidence="9">
        <text>tRNA(Lys) + L-lysine + ATP = L-lysyl-tRNA(Lys) + AMP + diphosphate</text>
        <dbReference type="Rhea" id="RHEA:20792"/>
        <dbReference type="Rhea" id="RHEA-COMP:9696"/>
        <dbReference type="Rhea" id="RHEA-COMP:9697"/>
        <dbReference type="ChEBI" id="CHEBI:30616"/>
        <dbReference type="ChEBI" id="CHEBI:32551"/>
        <dbReference type="ChEBI" id="CHEBI:33019"/>
        <dbReference type="ChEBI" id="CHEBI:78442"/>
        <dbReference type="ChEBI" id="CHEBI:78529"/>
        <dbReference type="ChEBI" id="CHEBI:456215"/>
        <dbReference type="EC" id="6.1.1.6"/>
    </reaction>
</comment>
<feature type="non-terminal residue" evidence="11">
    <location>
        <position position="202"/>
    </location>
</feature>
<evidence type="ECO:0000256" key="3">
    <source>
        <dbReference type="ARBA" id="ARBA00022598"/>
    </source>
</evidence>
<dbReference type="GO" id="GO:0005524">
    <property type="term" value="F:ATP binding"/>
    <property type="evidence" value="ECO:0007669"/>
    <property type="project" value="UniProtKB-KW"/>
</dbReference>
<keyword evidence="4" id="KW-0479">Metal-binding</keyword>
<dbReference type="EMBL" id="UINC01183911">
    <property type="protein sequence ID" value="SVD94882.1"/>
    <property type="molecule type" value="Genomic_DNA"/>
</dbReference>
<evidence type="ECO:0000256" key="4">
    <source>
        <dbReference type="ARBA" id="ARBA00022723"/>
    </source>
</evidence>
<dbReference type="GO" id="GO:0046872">
    <property type="term" value="F:metal ion binding"/>
    <property type="evidence" value="ECO:0007669"/>
    <property type="project" value="UniProtKB-KW"/>
</dbReference>
<dbReference type="Pfam" id="PF01336">
    <property type="entry name" value="tRNA_anti-codon"/>
    <property type="match status" value="1"/>
</dbReference>
<reference evidence="11" key="1">
    <citation type="submission" date="2018-05" db="EMBL/GenBank/DDBJ databases">
        <authorList>
            <person name="Lanie J.A."/>
            <person name="Ng W.-L."/>
            <person name="Kazmierczak K.M."/>
            <person name="Andrzejewski T.M."/>
            <person name="Davidsen T.M."/>
            <person name="Wayne K.J."/>
            <person name="Tettelin H."/>
            <person name="Glass J.I."/>
            <person name="Rusch D."/>
            <person name="Podicherti R."/>
            <person name="Tsui H.-C.T."/>
            <person name="Winkler M.E."/>
        </authorList>
    </citation>
    <scope>NUCLEOTIDE SEQUENCE</scope>
</reference>
<evidence type="ECO:0000256" key="8">
    <source>
        <dbReference type="ARBA" id="ARBA00023146"/>
    </source>
</evidence>
<keyword evidence="3" id="KW-0436">Ligase</keyword>
<dbReference type="Gene3D" id="2.40.50.140">
    <property type="entry name" value="Nucleic acid-binding proteins"/>
    <property type="match status" value="1"/>
</dbReference>
<dbReference type="CDD" id="cd04322">
    <property type="entry name" value="LysRS_N"/>
    <property type="match status" value="1"/>
</dbReference>
<organism evidence="11">
    <name type="scientific">marine metagenome</name>
    <dbReference type="NCBI Taxonomy" id="408172"/>
    <lineage>
        <taxon>unclassified sequences</taxon>
        <taxon>metagenomes</taxon>
        <taxon>ecological metagenomes</taxon>
    </lineage>
</organism>
<dbReference type="GO" id="GO:0004824">
    <property type="term" value="F:lysine-tRNA ligase activity"/>
    <property type="evidence" value="ECO:0007669"/>
    <property type="project" value="UniProtKB-EC"/>
</dbReference>
<evidence type="ECO:0000256" key="5">
    <source>
        <dbReference type="ARBA" id="ARBA00022741"/>
    </source>
</evidence>
<evidence type="ECO:0000256" key="9">
    <source>
        <dbReference type="ARBA" id="ARBA00048573"/>
    </source>
</evidence>
<dbReference type="AlphaFoldDB" id="A0A382ZHD2"/>
<dbReference type="InterPro" id="IPR045864">
    <property type="entry name" value="aa-tRNA-synth_II/BPL/LPL"/>
</dbReference>
<dbReference type="Gene3D" id="3.30.930.10">
    <property type="entry name" value="Bira Bifunctional Protein, Domain 2"/>
    <property type="match status" value="1"/>
</dbReference>
<comment type="similarity">
    <text evidence="1">Belongs to the class-II aminoacyl-tRNA synthetase family.</text>
</comment>
<name>A0A382ZHD2_9ZZZZ</name>
<evidence type="ECO:0000256" key="1">
    <source>
        <dbReference type="ARBA" id="ARBA00008226"/>
    </source>
</evidence>
<dbReference type="InterPro" id="IPR012340">
    <property type="entry name" value="NA-bd_OB-fold"/>
</dbReference>
<sequence>MSTKSEPPKLFGEKRVISERQKKIGQLRKMGVDPYPSTFNRTHTIKEAISEFERLKSRSDNSSYLLTEKLSVAGRIIARRGMGKASFLDIKDNSGQIQCFARQNVMKEQYEILSYLDIGDIVGVEGPVMATRKGETSVEVTGLVVLTKALRPLPDKWSGLKDVEIRYRQKYLDLISNPKALSNAILRPKIVGSIRKFMHQRD</sequence>